<dbReference type="Pfam" id="PF13628">
    <property type="entry name" value="DUF4142"/>
    <property type="match status" value="1"/>
</dbReference>
<evidence type="ECO:0000313" key="3">
    <source>
        <dbReference type="EMBL" id="MCI3241706.1"/>
    </source>
</evidence>
<name>A0ABS9XI12_9ACTN</name>
<dbReference type="InterPro" id="IPR025419">
    <property type="entry name" value="DUF4142"/>
</dbReference>
<sequence>MSRITLGSVFVGGALAVTAAALAYPSLLGVQKTSSDGARVIAHTRFGPLTEADRNFVVAVRAAGLWEFPSGELAVKKGTTEAVREAGRHLIIGHAALDASCRKIAPELNITIPNQPSPQQQGFLVTLQSDTGKQFDSDLANILRVTHGSIFSTIAKIRSTTRNTLVRQLADQANDVVLDHITQMEGSGLVNFDQVNAQQTNPQKLPSDQVTPPVPQSGVPMVVLTPPPGVSADGIPTGPAAPAAPAAPSGSATVG</sequence>
<comment type="caution">
    <text evidence="3">The sequence shown here is derived from an EMBL/GenBank/DDBJ whole genome shotgun (WGS) entry which is preliminary data.</text>
</comment>
<feature type="region of interest" description="Disordered" evidence="1">
    <location>
        <begin position="201"/>
        <end position="255"/>
    </location>
</feature>
<protein>
    <submittedName>
        <fullName evidence="3">DUF4142 domain-containing protein</fullName>
    </submittedName>
</protein>
<reference evidence="3" key="1">
    <citation type="submission" date="2022-03" db="EMBL/GenBank/DDBJ databases">
        <title>Streptomyces 7R015 and 7R016 isolated from Barleria lupulina in Thailand.</title>
        <authorList>
            <person name="Kanchanasin P."/>
            <person name="Phongsopitanun W."/>
            <person name="Tanasupawat S."/>
        </authorList>
    </citation>
    <scope>NUCLEOTIDE SEQUENCE</scope>
    <source>
        <strain evidence="3">7R016</strain>
    </source>
</reference>
<gene>
    <name evidence="3" type="ORF">MQN93_18475</name>
</gene>
<feature type="compositionally biased region" description="Polar residues" evidence="1">
    <location>
        <begin position="201"/>
        <end position="210"/>
    </location>
</feature>
<proteinExistence type="predicted"/>
<evidence type="ECO:0000313" key="4">
    <source>
        <dbReference type="Proteomes" id="UP001165270"/>
    </source>
</evidence>
<dbReference type="EMBL" id="JALDAX010000006">
    <property type="protein sequence ID" value="MCI3241706.1"/>
    <property type="molecule type" value="Genomic_DNA"/>
</dbReference>
<feature type="compositionally biased region" description="Low complexity" evidence="1">
    <location>
        <begin position="236"/>
        <end position="255"/>
    </location>
</feature>
<evidence type="ECO:0000256" key="1">
    <source>
        <dbReference type="SAM" id="MobiDB-lite"/>
    </source>
</evidence>
<accession>A0ABS9XI12</accession>
<organism evidence="3 4">
    <name type="scientific">Streptomyces spinosisporus</name>
    <dbReference type="NCBI Taxonomy" id="2927582"/>
    <lineage>
        <taxon>Bacteria</taxon>
        <taxon>Bacillati</taxon>
        <taxon>Actinomycetota</taxon>
        <taxon>Actinomycetes</taxon>
        <taxon>Kitasatosporales</taxon>
        <taxon>Streptomycetaceae</taxon>
        <taxon>Streptomyces</taxon>
    </lineage>
</organism>
<feature type="domain" description="DUF4142" evidence="2">
    <location>
        <begin position="52"/>
        <end position="185"/>
    </location>
</feature>
<dbReference type="RefSeq" id="WP_242710347.1">
    <property type="nucleotide sequence ID" value="NZ_JALDAX010000006.1"/>
</dbReference>
<keyword evidence="4" id="KW-1185">Reference proteome</keyword>
<dbReference type="Proteomes" id="UP001165270">
    <property type="component" value="Unassembled WGS sequence"/>
</dbReference>
<evidence type="ECO:0000259" key="2">
    <source>
        <dbReference type="Pfam" id="PF13628"/>
    </source>
</evidence>